<feature type="domain" description="Mycothiol-dependent maleylpyruvate isomerase metal-binding" evidence="1">
    <location>
        <begin position="7"/>
        <end position="103"/>
    </location>
</feature>
<dbReference type="InterPro" id="IPR034660">
    <property type="entry name" value="DinB/YfiT-like"/>
</dbReference>
<protein>
    <submittedName>
        <fullName evidence="2">Uncharacterized protein (TIGR03083 family)</fullName>
    </submittedName>
</protein>
<dbReference type="SUPFAM" id="SSF55718">
    <property type="entry name" value="SCP-like"/>
    <property type="match status" value="1"/>
</dbReference>
<keyword evidence="3" id="KW-1185">Reference proteome</keyword>
<dbReference type="Pfam" id="PF11716">
    <property type="entry name" value="MDMPI_N"/>
    <property type="match status" value="1"/>
</dbReference>
<comment type="caution">
    <text evidence="2">The sequence shown here is derived from an EMBL/GenBank/DDBJ whole genome shotgun (WGS) entry which is preliminary data.</text>
</comment>
<dbReference type="InterPro" id="IPR036527">
    <property type="entry name" value="SCP2_sterol-bd_dom_sf"/>
</dbReference>
<gene>
    <name evidence="2" type="ORF">M2272_000731</name>
</gene>
<reference evidence="2 3" key="1">
    <citation type="submission" date="2023-04" db="EMBL/GenBank/DDBJ databases">
        <title>Forest soil microbial communities from Buena Vista Peninsula, Colon Province, Panama.</title>
        <authorList>
            <person name="Bouskill N."/>
        </authorList>
    </citation>
    <scope>NUCLEOTIDE SEQUENCE [LARGE SCALE GENOMIC DNA]</scope>
    <source>
        <strain evidence="2 3">AC80</strain>
    </source>
</reference>
<name>A0ABT6KVV9_9MYCO</name>
<evidence type="ECO:0000313" key="2">
    <source>
        <dbReference type="EMBL" id="MDH6194110.1"/>
    </source>
</evidence>
<dbReference type="InterPro" id="IPR017517">
    <property type="entry name" value="Maleyloyr_isom"/>
</dbReference>
<dbReference type="SUPFAM" id="SSF109854">
    <property type="entry name" value="DinB/YfiT-like putative metalloenzymes"/>
    <property type="match status" value="1"/>
</dbReference>
<evidence type="ECO:0000313" key="3">
    <source>
        <dbReference type="Proteomes" id="UP001160130"/>
    </source>
</evidence>
<dbReference type="Proteomes" id="UP001160130">
    <property type="component" value="Unassembled WGS sequence"/>
</dbReference>
<dbReference type="EMBL" id="JARXVE010000001">
    <property type="protein sequence ID" value="MDH6194110.1"/>
    <property type="molecule type" value="Genomic_DNA"/>
</dbReference>
<proteinExistence type="predicted"/>
<sequence>MTIAEDVRAERAAFTESLIELGPSAPTACGDWTALELAAHVVGEERNGGVTTFIARSLVVRGVSMPAPPNLVDTALRLERRRGFTALIDRLRRPMPRLLLRPRVAPLALFEYWTHHDDLIGFNDGAHAVPATLAEVIPLVLSYQLKQLPTGIRLTVGTNDGNHRWSVGPKSGSEVILGGAPPDLVRWLSGRRVPGEITMTGPDSTVRALRAFEGQV</sequence>
<organism evidence="2 3">
    <name type="scientific">Mycolicibacterium frederiksbergense</name>
    <dbReference type="NCBI Taxonomy" id="117567"/>
    <lineage>
        <taxon>Bacteria</taxon>
        <taxon>Bacillati</taxon>
        <taxon>Actinomycetota</taxon>
        <taxon>Actinomycetes</taxon>
        <taxon>Mycobacteriales</taxon>
        <taxon>Mycobacteriaceae</taxon>
        <taxon>Mycolicibacterium</taxon>
    </lineage>
</organism>
<dbReference type="RefSeq" id="WP_280830756.1">
    <property type="nucleotide sequence ID" value="NZ_JARXVE010000001.1"/>
</dbReference>
<dbReference type="NCBIfam" id="TIGR03083">
    <property type="entry name" value="maleylpyruvate isomerase family mycothiol-dependent enzyme"/>
    <property type="match status" value="1"/>
</dbReference>
<dbReference type="InterPro" id="IPR024344">
    <property type="entry name" value="MDMPI_metal-binding"/>
</dbReference>
<accession>A0ABT6KVV9</accession>
<evidence type="ECO:0000259" key="1">
    <source>
        <dbReference type="Pfam" id="PF11716"/>
    </source>
</evidence>